<protein>
    <recommendedName>
        <fullName evidence="3">Aminotransferase class IV</fullName>
    </recommendedName>
</protein>
<dbReference type="EMBL" id="NBWZ01000001">
    <property type="protein sequence ID" value="RFA08896.1"/>
    <property type="molecule type" value="Genomic_DNA"/>
</dbReference>
<proteinExistence type="predicted"/>
<dbReference type="InterPro" id="IPR043132">
    <property type="entry name" value="BCAT-like_C"/>
</dbReference>
<dbReference type="Proteomes" id="UP000256486">
    <property type="component" value="Unassembled WGS sequence"/>
</dbReference>
<comment type="caution">
    <text evidence="1">The sequence shown here is derived from an EMBL/GenBank/DDBJ whole genome shotgun (WGS) entry which is preliminary data.</text>
</comment>
<dbReference type="RefSeq" id="WP_116414296.1">
    <property type="nucleotide sequence ID" value="NZ_NBWZ01000001.1"/>
</dbReference>
<organism evidence="1 2">
    <name type="scientific">Subtercola boreus</name>
    <dbReference type="NCBI Taxonomy" id="120213"/>
    <lineage>
        <taxon>Bacteria</taxon>
        <taxon>Bacillati</taxon>
        <taxon>Actinomycetota</taxon>
        <taxon>Actinomycetes</taxon>
        <taxon>Micrococcales</taxon>
        <taxon>Microbacteriaceae</taxon>
        <taxon>Subtercola</taxon>
    </lineage>
</organism>
<dbReference type="InterPro" id="IPR001544">
    <property type="entry name" value="Aminotrans_IV"/>
</dbReference>
<dbReference type="InterPro" id="IPR036038">
    <property type="entry name" value="Aminotransferase-like"/>
</dbReference>
<reference evidence="1 2" key="1">
    <citation type="submission" date="2017-04" db="EMBL/GenBank/DDBJ databases">
        <title>Comparative genome analysis of Subtercola boreus.</title>
        <authorList>
            <person name="Cho Y.-J."/>
            <person name="Cho A."/>
            <person name="Kim O.-S."/>
            <person name="Lee J.-I."/>
        </authorList>
    </citation>
    <scope>NUCLEOTIDE SEQUENCE [LARGE SCALE GENOMIC DNA]</scope>
    <source>
        <strain evidence="1 2">K300</strain>
    </source>
</reference>
<dbReference type="AlphaFoldDB" id="A0A3E0VG15"/>
<dbReference type="OrthoDB" id="4570776at2"/>
<name>A0A3E0VG15_9MICO</name>
<gene>
    <name evidence="1" type="ORF">B7R54_06400</name>
</gene>
<accession>A0A3E0VG15</accession>
<keyword evidence="2" id="KW-1185">Reference proteome</keyword>
<evidence type="ECO:0000313" key="1">
    <source>
        <dbReference type="EMBL" id="RFA08896.1"/>
    </source>
</evidence>
<dbReference type="SUPFAM" id="SSF56752">
    <property type="entry name" value="D-aminoacid aminotransferase-like PLP-dependent enzymes"/>
    <property type="match status" value="1"/>
</dbReference>
<sequence>MTTSAAAGPAGSAGSRRFLFRDGSLIAAAPVMDARRHLEVADSWLVDSGRVRAVDLHRERFFASAAAAGFMNETLLAAFWDAALGAIPPVHRWFPRVELSRIGGGVPAAGAGVSGASGEGAVSAGVARGSGSGAGAARWQLSLLMRLAPPLTASAVLRTYDGPEPRSIPSRKGPDLATLNALRDAARADGVDDLVLLGPGGAVVDGTTTALLWWRGDTLCAPAADLVRVDSVTAKSVRVLAAALGVTVSEERAAPADLAGTEVWAVNALHGIRVVTAWRGGPAVAAVAGRAALWQRRIGALARPLAG</sequence>
<dbReference type="Gene3D" id="3.20.10.10">
    <property type="entry name" value="D-amino Acid Aminotransferase, subunit A, domain 2"/>
    <property type="match status" value="1"/>
</dbReference>
<evidence type="ECO:0000313" key="2">
    <source>
        <dbReference type="Proteomes" id="UP000256486"/>
    </source>
</evidence>
<dbReference type="GO" id="GO:0003824">
    <property type="term" value="F:catalytic activity"/>
    <property type="evidence" value="ECO:0007669"/>
    <property type="project" value="InterPro"/>
</dbReference>
<dbReference type="Pfam" id="PF01063">
    <property type="entry name" value="Aminotran_4"/>
    <property type="match status" value="1"/>
</dbReference>
<evidence type="ECO:0008006" key="3">
    <source>
        <dbReference type="Google" id="ProtNLM"/>
    </source>
</evidence>